<feature type="transmembrane region" description="Helical" evidence="1">
    <location>
        <begin position="6"/>
        <end position="25"/>
    </location>
</feature>
<evidence type="ECO:0000313" key="2">
    <source>
        <dbReference type="EMBL" id="UWZ57504.1"/>
    </source>
</evidence>
<organism evidence="2 3">
    <name type="scientific">Dactylosporangium aurantiacum</name>
    <dbReference type="NCBI Taxonomy" id="35754"/>
    <lineage>
        <taxon>Bacteria</taxon>
        <taxon>Bacillati</taxon>
        <taxon>Actinomycetota</taxon>
        <taxon>Actinomycetes</taxon>
        <taxon>Micromonosporales</taxon>
        <taxon>Micromonosporaceae</taxon>
        <taxon>Dactylosporangium</taxon>
    </lineage>
</organism>
<dbReference type="KEGG" id="daur:Daura_15910"/>
<protein>
    <submittedName>
        <fullName evidence="2">Uncharacterized protein</fullName>
    </submittedName>
</protein>
<keyword evidence="1" id="KW-0472">Membrane</keyword>
<dbReference type="Proteomes" id="UP001058003">
    <property type="component" value="Chromosome"/>
</dbReference>
<accession>A0A9Q9MI48</accession>
<keyword evidence="1" id="KW-1133">Transmembrane helix</keyword>
<reference evidence="2" key="1">
    <citation type="submission" date="2021-04" db="EMBL/GenBank/DDBJ databases">
        <title>Dactylosporangium aurantiacum NRRL B-8018 full assembly.</title>
        <authorList>
            <person name="Hartkoorn R.C."/>
            <person name="Beaudoing E."/>
            <person name="Hot D."/>
        </authorList>
    </citation>
    <scope>NUCLEOTIDE SEQUENCE</scope>
    <source>
        <strain evidence="2">NRRL B-8018</strain>
    </source>
</reference>
<proteinExistence type="predicted"/>
<dbReference type="AlphaFoldDB" id="A0A9Q9MI48"/>
<dbReference type="OrthoDB" id="3404767at2"/>
<gene>
    <name evidence="2" type="ORF">Daura_15910</name>
</gene>
<dbReference type="EMBL" id="CP073767">
    <property type="protein sequence ID" value="UWZ57504.1"/>
    <property type="molecule type" value="Genomic_DNA"/>
</dbReference>
<evidence type="ECO:0000313" key="3">
    <source>
        <dbReference type="Proteomes" id="UP001058003"/>
    </source>
</evidence>
<keyword evidence="1" id="KW-0812">Transmembrane</keyword>
<evidence type="ECO:0000256" key="1">
    <source>
        <dbReference type="SAM" id="Phobius"/>
    </source>
</evidence>
<name>A0A9Q9MI48_9ACTN</name>
<dbReference type="RefSeq" id="WP_033359295.1">
    <property type="nucleotide sequence ID" value="NZ_CP073767.1"/>
</dbReference>
<sequence length="155" mass="17271">MDGQLVAAITSLGGVALGGGLSYLVQHTAQRMSERADRQRQEQARLEGRRAERLTHLEHFVTVSAAADRVAFERPDDWTAGEPWPTLAQETMQRLWVAESMLQVLYPADVHTAARAYTRRLNSAVWQGVPSLEDLYPELDELRDAFLAAARAALD</sequence>
<keyword evidence="3" id="KW-1185">Reference proteome</keyword>